<dbReference type="Proteomes" id="UP000295164">
    <property type="component" value="Unassembled WGS sequence"/>
</dbReference>
<evidence type="ECO:0000313" key="3">
    <source>
        <dbReference type="Proteomes" id="UP000295164"/>
    </source>
</evidence>
<proteinExistence type="predicted"/>
<organism evidence="2 3">
    <name type="scientific">Flaviaesturariibacter aridisoli</name>
    <dbReference type="NCBI Taxonomy" id="2545761"/>
    <lineage>
        <taxon>Bacteria</taxon>
        <taxon>Pseudomonadati</taxon>
        <taxon>Bacteroidota</taxon>
        <taxon>Chitinophagia</taxon>
        <taxon>Chitinophagales</taxon>
        <taxon>Chitinophagaceae</taxon>
        <taxon>Flaviaestuariibacter</taxon>
    </lineage>
</organism>
<evidence type="ECO:0000313" key="2">
    <source>
        <dbReference type="EMBL" id="TCZ69665.1"/>
    </source>
</evidence>
<keyword evidence="1" id="KW-0732">Signal</keyword>
<feature type="chain" id="PRO_5020883054" evidence="1">
    <location>
        <begin position="20"/>
        <end position="63"/>
    </location>
</feature>
<gene>
    <name evidence="2" type="ORF">E0486_12130</name>
</gene>
<dbReference type="EMBL" id="SKFH01000019">
    <property type="protein sequence ID" value="TCZ69665.1"/>
    <property type="molecule type" value="Genomic_DNA"/>
</dbReference>
<reference evidence="2 3" key="1">
    <citation type="submission" date="2019-03" db="EMBL/GenBank/DDBJ databases">
        <authorList>
            <person name="Kim M.K.M."/>
        </authorList>
    </citation>
    <scope>NUCLEOTIDE SEQUENCE [LARGE SCALE GENOMIC DNA]</scope>
    <source>
        <strain evidence="2 3">17J68-15</strain>
    </source>
</reference>
<feature type="signal peptide" evidence="1">
    <location>
        <begin position="1"/>
        <end position="19"/>
    </location>
</feature>
<comment type="caution">
    <text evidence="2">The sequence shown here is derived from an EMBL/GenBank/DDBJ whole genome shotgun (WGS) entry which is preliminary data.</text>
</comment>
<dbReference type="AlphaFoldDB" id="A0A4R4E2N6"/>
<sequence>MKKLLAISILSAGTLSAAAQDAQLSQLHNTPLLLNPAQTGLYDKTYRLSGAYRNTSFSGGTNA</sequence>
<feature type="non-terminal residue" evidence="2">
    <location>
        <position position="63"/>
    </location>
</feature>
<accession>A0A4R4E2N6</accession>
<evidence type="ECO:0000256" key="1">
    <source>
        <dbReference type="SAM" id="SignalP"/>
    </source>
</evidence>
<keyword evidence="3" id="KW-1185">Reference proteome</keyword>
<protein>
    <submittedName>
        <fullName evidence="2">Type IX secretion system membrane protein PorP/SprF</fullName>
    </submittedName>
</protein>
<name>A0A4R4E2N6_9BACT</name>